<proteinExistence type="predicted"/>
<name>A0A6A6NYV6_9PEZI</name>
<evidence type="ECO:0000313" key="2">
    <source>
        <dbReference type="Proteomes" id="UP000799766"/>
    </source>
</evidence>
<organism evidence="1 2">
    <name type="scientific">Lineolata rhizophorae</name>
    <dbReference type="NCBI Taxonomy" id="578093"/>
    <lineage>
        <taxon>Eukaryota</taxon>
        <taxon>Fungi</taxon>
        <taxon>Dikarya</taxon>
        <taxon>Ascomycota</taxon>
        <taxon>Pezizomycotina</taxon>
        <taxon>Dothideomycetes</taxon>
        <taxon>Dothideomycetes incertae sedis</taxon>
        <taxon>Lineolatales</taxon>
        <taxon>Lineolataceae</taxon>
        <taxon>Lineolata</taxon>
    </lineage>
</organism>
<evidence type="ECO:0000313" key="1">
    <source>
        <dbReference type="EMBL" id="KAF2456925.1"/>
    </source>
</evidence>
<dbReference type="EMBL" id="MU001682">
    <property type="protein sequence ID" value="KAF2456925.1"/>
    <property type="molecule type" value="Genomic_DNA"/>
</dbReference>
<dbReference type="AlphaFoldDB" id="A0A6A6NYV6"/>
<accession>A0A6A6NYV6</accession>
<reference evidence="1" key="1">
    <citation type="journal article" date="2020" name="Stud. Mycol.">
        <title>101 Dothideomycetes genomes: a test case for predicting lifestyles and emergence of pathogens.</title>
        <authorList>
            <person name="Haridas S."/>
            <person name="Albert R."/>
            <person name="Binder M."/>
            <person name="Bloem J."/>
            <person name="Labutti K."/>
            <person name="Salamov A."/>
            <person name="Andreopoulos B."/>
            <person name="Baker S."/>
            <person name="Barry K."/>
            <person name="Bills G."/>
            <person name="Bluhm B."/>
            <person name="Cannon C."/>
            <person name="Castanera R."/>
            <person name="Culley D."/>
            <person name="Daum C."/>
            <person name="Ezra D."/>
            <person name="Gonzalez J."/>
            <person name="Henrissat B."/>
            <person name="Kuo A."/>
            <person name="Liang C."/>
            <person name="Lipzen A."/>
            <person name="Lutzoni F."/>
            <person name="Magnuson J."/>
            <person name="Mondo S."/>
            <person name="Nolan M."/>
            <person name="Ohm R."/>
            <person name="Pangilinan J."/>
            <person name="Park H.-J."/>
            <person name="Ramirez L."/>
            <person name="Alfaro M."/>
            <person name="Sun H."/>
            <person name="Tritt A."/>
            <person name="Yoshinaga Y."/>
            <person name="Zwiers L.-H."/>
            <person name="Turgeon B."/>
            <person name="Goodwin S."/>
            <person name="Spatafora J."/>
            <person name="Crous P."/>
            <person name="Grigoriev I."/>
        </authorList>
    </citation>
    <scope>NUCLEOTIDE SEQUENCE</scope>
    <source>
        <strain evidence="1">ATCC 16933</strain>
    </source>
</reference>
<protein>
    <submittedName>
        <fullName evidence="1">Uncharacterized protein</fullName>
    </submittedName>
</protein>
<keyword evidence="2" id="KW-1185">Reference proteome</keyword>
<dbReference type="Proteomes" id="UP000799766">
    <property type="component" value="Unassembled WGS sequence"/>
</dbReference>
<gene>
    <name evidence="1" type="ORF">BDY21DRAFT_46438</name>
</gene>
<sequence length="172" mass="19440">MQTAIPCCLDFAEMGLDRFPRSPPGEQVLYLGVRFCEVLQLFSRCPDEKALSSVSVVVAARDRAHAPVVEERCSPLRLPWFVWYLAMSDVDGRGVVSMCLTRSRRLRRCCLSGRLREAGNRALQRCVTPNALLPQHFIRQGSGERDRDRAEWRSLGGARDCLPHRSGCSHVR</sequence>